<dbReference type="PRINTS" id="PR00305">
    <property type="entry name" value="1433ZETA"/>
</dbReference>
<dbReference type="Proteomes" id="UP000645828">
    <property type="component" value="Unassembled WGS sequence"/>
</dbReference>
<dbReference type="PIRSF" id="PIRSF000868">
    <property type="entry name" value="14-3-3"/>
    <property type="match status" value="1"/>
</dbReference>
<dbReference type="EMBL" id="CAJHUB010000769">
    <property type="protein sequence ID" value="CAD7689886.1"/>
    <property type="molecule type" value="Genomic_DNA"/>
</dbReference>
<evidence type="ECO:0000313" key="5">
    <source>
        <dbReference type="Proteomes" id="UP000645828"/>
    </source>
</evidence>
<evidence type="ECO:0000256" key="1">
    <source>
        <dbReference type="ARBA" id="ARBA00006141"/>
    </source>
</evidence>
<protein>
    <submittedName>
        <fullName evidence="4">(raccoon dog) hypothetical protein</fullName>
    </submittedName>
</protein>
<dbReference type="InterPro" id="IPR023410">
    <property type="entry name" value="14-3-3_domain"/>
</dbReference>
<reference evidence="4" key="1">
    <citation type="submission" date="2020-12" db="EMBL/GenBank/DDBJ databases">
        <authorList>
            <consortium name="Molecular Ecology Group"/>
        </authorList>
    </citation>
    <scope>NUCLEOTIDE SEQUENCE</scope>
    <source>
        <strain evidence="4">TBG_1078</strain>
    </source>
</reference>
<feature type="domain" description="14-3-3" evidence="3">
    <location>
        <begin position="3"/>
        <end position="229"/>
    </location>
</feature>
<name>A0A811ZMK7_NYCPR</name>
<dbReference type="PANTHER" id="PTHR18860">
    <property type="entry name" value="14-3-3 PROTEIN"/>
    <property type="match status" value="1"/>
</dbReference>
<organism evidence="4 5">
    <name type="scientific">Nyctereutes procyonoides</name>
    <name type="common">Raccoon dog</name>
    <name type="synonym">Canis procyonoides</name>
    <dbReference type="NCBI Taxonomy" id="34880"/>
    <lineage>
        <taxon>Eukaryota</taxon>
        <taxon>Metazoa</taxon>
        <taxon>Chordata</taxon>
        <taxon>Craniata</taxon>
        <taxon>Vertebrata</taxon>
        <taxon>Euteleostomi</taxon>
        <taxon>Mammalia</taxon>
        <taxon>Eutheria</taxon>
        <taxon>Laurasiatheria</taxon>
        <taxon>Carnivora</taxon>
        <taxon>Caniformia</taxon>
        <taxon>Canidae</taxon>
        <taxon>Nyctereutes</taxon>
    </lineage>
</organism>
<evidence type="ECO:0000259" key="3">
    <source>
        <dbReference type="SMART" id="SM00101"/>
    </source>
</evidence>
<accession>A0A811ZMK7</accession>
<gene>
    <name evidence="4" type="ORF">NYPRO_LOCUS22680</name>
</gene>
<proteinExistence type="inferred from homology"/>
<evidence type="ECO:0000313" key="4">
    <source>
        <dbReference type="EMBL" id="CAD7689886.1"/>
    </source>
</evidence>
<dbReference type="SUPFAM" id="SSF48445">
    <property type="entry name" value="14-3-3 protein"/>
    <property type="match status" value="1"/>
</dbReference>
<dbReference type="Pfam" id="PF00244">
    <property type="entry name" value="14-3-3"/>
    <property type="match status" value="1"/>
</dbReference>
<sequence>MEKTELIQKAKPALAEQAECYDDSATCVKAVTEQAAELSNEERNLLPVAYKNVVGGRRSAWRVSSSIQQKTDTSDKKLQLIKDCREKVESELRSIGTTVLELLDQYLIAKATNPESKVFYPKMKGDYFRYLAEVARGDDRKQTIDNSQGAYQEAFDISKKELQLTHPICLGLALNFSVFYYEILSNPELACTLAKTISYKDSTLIMQLLRDNLTRTSDSAGEECDAAEGAEN</sequence>
<evidence type="ECO:0000256" key="2">
    <source>
        <dbReference type="PIRSR" id="PIRSR000868-1"/>
    </source>
</evidence>
<feature type="site" description="Interaction with phosphoserine on interacting protein" evidence="2">
    <location>
        <position position="129"/>
    </location>
</feature>
<dbReference type="Gene3D" id="1.20.190.20">
    <property type="entry name" value="14-3-3 domain"/>
    <property type="match status" value="1"/>
</dbReference>
<comment type="similarity">
    <text evidence="1">Belongs to the 14-3-3 family.</text>
</comment>
<keyword evidence="5" id="KW-1185">Reference proteome</keyword>
<dbReference type="InterPro" id="IPR000308">
    <property type="entry name" value="14-3-3"/>
</dbReference>
<dbReference type="SMART" id="SM00101">
    <property type="entry name" value="14_3_3"/>
    <property type="match status" value="1"/>
</dbReference>
<dbReference type="AlphaFoldDB" id="A0A811ZMK7"/>
<feature type="site" description="Interaction with phosphoserine on interacting protein" evidence="2">
    <location>
        <position position="58"/>
    </location>
</feature>
<dbReference type="InterPro" id="IPR036815">
    <property type="entry name" value="14-3-3_dom_sf"/>
</dbReference>
<comment type="caution">
    <text evidence="4">The sequence shown here is derived from an EMBL/GenBank/DDBJ whole genome shotgun (WGS) entry which is preliminary data.</text>
</comment>